<reference evidence="3" key="1">
    <citation type="submission" date="2020-08" db="EMBL/GenBank/DDBJ databases">
        <title>Lacibacter sp. S13-6-6 genome sequencing.</title>
        <authorList>
            <person name="Jin L."/>
        </authorList>
    </citation>
    <scope>NUCLEOTIDE SEQUENCE [LARGE SCALE GENOMIC DNA]</scope>
    <source>
        <strain evidence="3">S13-6-6</strain>
    </source>
</reference>
<protein>
    <recommendedName>
        <fullName evidence="4">Lipocalin family protein</fullName>
    </recommendedName>
</protein>
<dbReference type="KEGG" id="lacs:H4075_13825"/>
<proteinExistence type="predicted"/>
<evidence type="ECO:0008006" key="4">
    <source>
        <dbReference type="Google" id="ProtNLM"/>
    </source>
</evidence>
<feature type="signal peptide" evidence="1">
    <location>
        <begin position="1"/>
        <end position="28"/>
    </location>
</feature>
<evidence type="ECO:0000313" key="3">
    <source>
        <dbReference type="Proteomes" id="UP000515344"/>
    </source>
</evidence>
<dbReference type="AlphaFoldDB" id="A0A7G5XCF6"/>
<sequence>MCGCFTNALKSIAVCLLFVQVSSCTTFYFEQPLPTDRPNSNEFPAHLTGTWQSLPDTGVYMINFPDSGKISSGTNSMPFYWKPEAQQRSPFYSSNDSLSLLIEETFFAVIINGIEKIAKGAWPKLNKAREFVYPEGEVYEFEKLIVYDSLRQPVDTVDQFISRNAKMYDVDYEGTMSTGRAYWQEQDTFIMRSIDTIYFDLGKNAVLRQLNDRFYAVSFRGSVTGERNNWWQLYIIEKKADHIFSTWECSRKTKDLPSLIYLYQDHTFYFNATWTTVELMKLMADGYFIETDEYYLKQ</sequence>
<name>A0A7G5XCF6_9BACT</name>
<evidence type="ECO:0000313" key="2">
    <source>
        <dbReference type="EMBL" id="QNA43159.1"/>
    </source>
</evidence>
<organism evidence="2 3">
    <name type="scientific">Lacibacter sediminis</name>
    <dbReference type="NCBI Taxonomy" id="2760713"/>
    <lineage>
        <taxon>Bacteria</taxon>
        <taxon>Pseudomonadati</taxon>
        <taxon>Bacteroidota</taxon>
        <taxon>Chitinophagia</taxon>
        <taxon>Chitinophagales</taxon>
        <taxon>Chitinophagaceae</taxon>
        <taxon>Lacibacter</taxon>
    </lineage>
</organism>
<dbReference type="Proteomes" id="UP000515344">
    <property type="component" value="Chromosome"/>
</dbReference>
<keyword evidence="1" id="KW-0732">Signal</keyword>
<evidence type="ECO:0000256" key="1">
    <source>
        <dbReference type="SAM" id="SignalP"/>
    </source>
</evidence>
<dbReference type="EMBL" id="CP060007">
    <property type="protein sequence ID" value="QNA43159.1"/>
    <property type="molecule type" value="Genomic_DNA"/>
</dbReference>
<gene>
    <name evidence="2" type="ORF">H4075_13825</name>
</gene>
<dbReference type="RefSeq" id="WP_182801424.1">
    <property type="nucleotide sequence ID" value="NZ_CP060007.1"/>
</dbReference>
<feature type="chain" id="PRO_5028969698" description="Lipocalin family protein" evidence="1">
    <location>
        <begin position="29"/>
        <end position="298"/>
    </location>
</feature>
<accession>A0A7G5XCF6</accession>
<keyword evidence="3" id="KW-1185">Reference proteome</keyword>